<dbReference type="AlphaFoldDB" id="A0A7H1BAQ5"/>
<dbReference type="KEGG" id="sxn:IAG42_20960"/>
<keyword evidence="3" id="KW-1185">Reference proteome</keyword>
<organism evidence="2 3">
    <name type="scientific">Streptomyces xanthii</name>
    <dbReference type="NCBI Taxonomy" id="2768069"/>
    <lineage>
        <taxon>Bacteria</taxon>
        <taxon>Bacillati</taxon>
        <taxon>Actinomycetota</taxon>
        <taxon>Actinomycetes</taxon>
        <taxon>Kitasatosporales</taxon>
        <taxon>Streptomycetaceae</taxon>
        <taxon>Streptomyces</taxon>
    </lineage>
</organism>
<dbReference type="EMBL" id="CP061281">
    <property type="protein sequence ID" value="QNS05810.1"/>
    <property type="molecule type" value="Genomic_DNA"/>
</dbReference>
<feature type="region of interest" description="Disordered" evidence="1">
    <location>
        <begin position="1"/>
        <end position="64"/>
    </location>
</feature>
<accession>A0A7H1BAQ5</accession>
<dbReference type="Proteomes" id="UP000516428">
    <property type="component" value="Chromosome"/>
</dbReference>
<reference evidence="2 3" key="1">
    <citation type="submission" date="2020-09" db="EMBL/GenBank/DDBJ databases">
        <title>A novel species.</title>
        <authorList>
            <person name="Gao J."/>
        </authorList>
    </citation>
    <scope>NUCLEOTIDE SEQUENCE [LARGE SCALE GENOMIC DNA]</scope>
    <source>
        <strain evidence="2 3">CRXT-Y-14</strain>
    </source>
</reference>
<evidence type="ECO:0000313" key="2">
    <source>
        <dbReference type="EMBL" id="QNS05810.1"/>
    </source>
</evidence>
<evidence type="ECO:0000256" key="1">
    <source>
        <dbReference type="SAM" id="MobiDB-lite"/>
    </source>
</evidence>
<feature type="region of interest" description="Disordered" evidence="1">
    <location>
        <begin position="116"/>
        <end position="135"/>
    </location>
</feature>
<sequence length="135" mass="13971">MGSGGEQTLASSASDKKRAAKYLEEHLMPDTRSASALADGGGSVHPPFLAPQPAQGPLSPLMKQDTGLKGLSGWASDQGVSDALVVWEGQANKLLARLQVELNGLHGTKNLFNTTDTGIGSQANGIRPPSSFDGM</sequence>
<name>A0A7H1BAQ5_9ACTN</name>
<evidence type="ECO:0000313" key="3">
    <source>
        <dbReference type="Proteomes" id="UP000516428"/>
    </source>
</evidence>
<gene>
    <name evidence="2" type="ORF">IAG42_20960</name>
</gene>
<feature type="compositionally biased region" description="Basic and acidic residues" evidence="1">
    <location>
        <begin position="14"/>
        <end position="29"/>
    </location>
</feature>
<dbReference type="RefSeq" id="WP_188338500.1">
    <property type="nucleotide sequence ID" value="NZ_CP061281.1"/>
</dbReference>
<protein>
    <submittedName>
        <fullName evidence="2">Uncharacterized protein</fullName>
    </submittedName>
</protein>
<proteinExistence type="predicted"/>